<evidence type="ECO:0000313" key="2">
    <source>
        <dbReference type="Proteomes" id="UP000549616"/>
    </source>
</evidence>
<proteinExistence type="predicted"/>
<dbReference type="AlphaFoldDB" id="A0A853BA54"/>
<evidence type="ECO:0000313" key="1">
    <source>
        <dbReference type="EMBL" id="NYI91860.1"/>
    </source>
</evidence>
<dbReference type="Proteomes" id="UP000549616">
    <property type="component" value="Unassembled WGS sequence"/>
</dbReference>
<comment type="caution">
    <text evidence="1">The sequence shown here is derived from an EMBL/GenBank/DDBJ whole genome shotgun (WGS) entry which is preliminary data.</text>
</comment>
<sequence length="105" mass="11937">MNEANQLFISVLELRALCDRLLKHLSELEGEGVQVERDYFWSIPDEDLYDVYSEPETFTVGQVSESIGHLRALLADESIQPTRHIVWLADVLRAIGTPAARRAIE</sequence>
<organism evidence="1 2">
    <name type="scientific">Amycolatopsis endophytica</name>
    <dbReference type="NCBI Taxonomy" id="860233"/>
    <lineage>
        <taxon>Bacteria</taxon>
        <taxon>Bacillati</taxon>
        <taxon>Actinomycetota</taxon>
        <taxon>Actinomycetes</taxon>
        <taxon>Pseudonocardiales</taxon>
        <taxon>Pseudonocardiaceae</taxon>
        <taxon>Amycolatopsis</taxon>
    </lineage>
</organism>
<keyword evidence="2" id="KW-1185">Reference proteome</keyword>
<name>A0A853BA54_9PSEU</name>
<reference evidence="1 2" key="1">
    <citation type="submission" date="2020-07" db="EMBL/GenBank/DDBJ databases">
        <title>Sequencing the genomes of 1000 actinobacteria strains.</title>
        <authorList>
            <person name="Klenk H.-P."/>
        </authorList>
    </citation>
    <scope>NUCLEOTIDE SEQUENCE [LARGE SCALE GENOMIC DNA]</scope>
    <source>
        <strain evidence="1 2">DSM 104006</strain>
    </source>
</reference>
<dbReference type="RefSeq" id="WP_218914267.1">
    <property type="nucleotide sequence ID" value="NZ_JACCFK010000002.1"/>
</dbReference>
<dbReference type="EMBL" id="JACCFK010000002">
    <property type="protein sequence ID" value="NYI91860.1"/>
    <property type="molecule type" value="Genomic_DNA"/>
</dbReference>
<protein>
    <submittedName>
        <fullName evidence="1">Uncharacterized protein</fullName>
    </submittedName>
</protein>
<gene>
    <name evidence="1" type="ORF">HNR02_005235</name>
</gene>
<accession>A0A853BA54</accession>